<dbReference type="RefSeq" id="WP_055161186.1">
    <property type="nucleotide sequence ID" value="NZ_CABIWZ010000005.1"/>
</dbReference>
<sequence>MNKEDEKVLQPKIASREVTMHILKAFGLRMSKKLGQNFLIDARIVQGIVDAAEVKPGDRVLEIGPGIGTLTQGLAEAGADVTAVELDKKLPAVLKETLKAYDNVRIVPGDILKVNIPEIMGEAPFKVAANLPYYITTPILMALLERHLPITHMVTMVQKEVAERMTAKPGSRIYGALSVAVQYYTEPEIVLDVPPRSFIPAPEVMSVVVSCRVRKEPAVAVRDEKLFFRVVKAAFGQRRKTLMNALKGGGFQKEAVRDALEQSGIDPTRRGETLTLEEFGRLADAFSVQENA</sequence>
<dbReference type="GO" id="GO:0005829">
    <property type="term" value="C:cytosol"/>
    <property type="evidence" value="ECO:0007669"/>
    <property type="project" value="TreeGrafter"/>
</dbReference>
<evidence type="ECO:0000256" key="7">
    <source>
        <dbReference type="HAMAP-Rule" id="MF_00607"/>
    </source>
</evidence>
<proteinExistence type="inferred from homology"/>
<dbReference type="SUPFAM" id="SSF53335">
    <property type="entry name" value="S-adenosyl-L-methionine-dependent methyltransferases"/>
    <property type="match status" value="1"/>
</dbReference>
<feature type="binding site" evidence="7 8">
    <location>
        <position position="64"/>
    </location>
    <ligand>
        <name>S-adenosyl-L-methionine</name>
        <dbReference type="ChEBI" id="CHEBI:59789"/>
    </ligand>
</feature>
<evidence type="ECO:0000259" key="9">
    <source>
        <dbReference type="SMART" id="SM00650"/>
    </source>
</evidence>
<feature type="binding site" evidence="7 8">
    <location>
        <position position="37"/>
    </location>
    <ligand>
        <name>S-adenosyl-L-methionine</name>
        <dbReference type="ChEBI" id="CHEBI:59789"/>
    </ligand>
</feature>
<dbReference type="GO" id="GO:0003723">
    <property type="term" value="F:RNA binding"/>
    <property type="evidence" value="ECO:0007669"/>
    <property type="project" value="UniProtKB-UniRule"/>
</dbReference>
<dbReference type="GO" id="GO:0052908">
    <property type="term" value="F:16S rRNA (adenine(1518)-N(6)/adenine(1519)-N(6))-dimethyltransferase activity"/>
    <property type="evidence" value="ECO:0007669"/>
    <property type="project" value="UniProtKB-EC"/>
</dbReference>
<dbReference type="eggNOG" id="COG0030">
    <property type="taxonomic scope" value="Bacteria"/>
</dbReference>
<evidence type="ECO:0000256" key="1">
    <source>
        <dbReference type="ARBA" id="ARBA00022490"/>
    </source>
</evidence>
<reference evidence="10 11" key="1">
    <citation type="submission" date="2015-09" db="EMBL/GenBank/DDBJ databases">
        <authorList>
            <consortium name="Pathogen Informatics"/>
        </authorList>
    </citation>
    <scope>NUCLEOTIDE SEQUENCE [LARGE SCALE GENOMIC DNA]</scope>
    <source>
        <strain evidence="10 11">2789STDY5608828</strain>
    </source>
</reference>
<feature type="binding site" evidence="7 8">
    <location>
        <position position="130"/>
    </location>
    <ligand>
        <name>S-adenosyl-L-methionine</name>
        <dbReference type="ChEBI" id="CHEBI:59789"/>
    </ligand>
</feature>
<evidence type="ECO:0000256" key="3">
    <source>
        <dbReference type="ARBA" id="ARBA00022603"/>
    </source>
</evidence>
<dbReference type="Pfam" id="PF00398">
    <property type="entry name" value="RrnaAD"/>
    <property type="match status" value="1"/>
</dbReference>
<dbReference type="InterPro" id="IPR011530">
    <property type="entry name" value="rRNA_adenine_dimethylase"/>
</dbReference>
<evidence type="ECO:0000256" key="4">
    <source>
        <dbReference type="ARBA" id="ARBA00022679"/>
    </source>
</evidence>
<keyword evidence="6 7" id="KW-0694">RNA-binding</keyword>
<gene>
    <name evidence="7 10" type="primary">rsmA</name>
    <name evidence="7" type="synonym">ksgA</name>
    <name evidence="10" type="ORF">ERS852385_01045</name>
</gene>
<dbReference type="InterPro" id="IPR001737">
    <property type="entry name" value="KsgA/Erm"/>
</dbReference>
<dbReference type="EC" id="2.1.1.182" evidence="7"/>
<dbReference type="InterPro" id="IPR023165">
    <property type="entry name" value="rRNA_Ade_diMease-like_C"/>
</dbReference>
<dbReference type="OrthoDB" id="9814755at2"/>
<protein>
    <recommendedName>
        <fullName evidence="7">Ribosomal RNA small subunit methyltransferase A</fullName>
        <ecNumber evidence="7">2.1.1.182</ecNumber>
    </recommendedName>
    <alternativeName>
        <fullName evidence="7">16S rRNA (adenine(1518)-N(6)/adenine(1519)-N(6))-dimethyltransferase</fullName>
    </alternativeName>
    <alternativeName>
        <fullName evidence="7">16S rRNA dimethyladenosine transferase</fullName>
    </alternativeName>
    <alternativeName>
        <fullName evidence="7">16S rRNA dimethylase</fullName>
    </alternativeName>
    <alternativeName>
        <fullName evidence="7">S-adenosylmethionine-6-N', N'-adenosyl(rRNA) dimethyltransferase</fullName>
    </alternativeName>
</protein>
<evidence type="ECO:0000256" key="2">
    <source>
        <dbReference type="ARBA" id="ARBA00022552"/>
    </source>
</evidence>
<organism evidence="10 11">
    <name type="scientific">Mitsuokella jalaludinii</name>
    <dbReference type="NCBI Taxonomy" id="187979"/>
    <lineage>
        <taxon>Bacteria</taxon>
        <taxon>Bacillati</taxon>
        <taxon>Bacillota</taxon>
        <taxon>Negativicutes</taxon>
        <taxon>Selenomonadales</taxon>
        <taxon>Selenomonadaceae</taxon>
        <taxon>Mitsuokella</taxon>
    </lineage>
</organism>
<dbReference type="InterPro" id="IPR020598">
    <property type="entry name" value="rRNA_Ade_methylase_Trfase_N"/>
</dbReference>
<dbReference type="NCBIfam" id="TIGR00755">
    <property type="entry name" value="ksgA"/>
    <property type="match status" value="1"/>
</dbReference>
<dbReference type="PROSITE" id="PS51689">
    <property type="entry name" value="SAM_RNA_A_N6_MT"/>
    <property type="match status" value="1"/>
</dbReference>
<feature type="binding site" evidence="7 8">
    <location>
        <position position="39"/>
    </location>
    <ligand>
        <name>S-adenosyl-L-methionine</name>
        <dbReference type="ChEBI" id="CHEBI:59789"/>
    </ligand>
</feature>
<keyword evidence="11" id="KW-1185">Reference proteome</keyword>
<keyword evidence="5 7" id="KW-0949">S-adenosyl-L-methionine</keyword>
<dbReference type="SMART" id="SM00650">
    <property type="entry name" value="rADc"/>
    <property type="match status" value="1"/>
</dbReference>
<keyword evidence="1 7" id="KW-0963">Cytoplasm</keyword>
<evidence type="ECO:0000313" key="10">
    <source>
        <dbReference type="EMBL" id="CUN66670.1"/>
    </source>
</evidence>
<accession>A0A173YSZ5</accession>
<dbReference type="InterPro" id="IPR029063">
    <property type="entry name" value="SAM-dependent_MTases_sf"/>
</dbReference>
<keyword evidence="4 7" id="KW-0808">Transferase</keyword>
<dbReference type="AlphaFoldDB" id="A0A173YSZ5"/>
<comment type="similarity">
    <text evidence="7">Belongs to the class I-like SAM-binding methyltransferase superfamily. rRNA adenine N(6)-methyltransferase family. RsmA subfamily.</text>
</comment>
<dbReference type="InterPro" id="IPR020596">
    <property type="entry name" value="rRNA_Ade_Mease_Trfase_CS"/>
</dbReference>
<dbReference type="PANTHER" id="PTHR11727">
    <property type="entry name" value="DIMETHYLADENOSINE TRANSFERASE"/>
    <property type="match status" value="1"/>
</dbReference>
<dbReference type="PANTHER" id="PTHR11727:SF7">
    <property type="entry name" value="DIMETHYLADENOSINE TRANSFERASE-RELATED"/>
    <property type="match status" value="1"/>
</dbReference>
<feature type="binding site" evidence="7 8">
    <location>
        <position position="85"/>
    </location>
    <ligand>
        <name>S-adenosyl-L-methionine</name>
        <dbReference type="ChEBI" id="CHEBI:59789"/>
    </ligand>
</feature>
<comment type="function">
    <text evidence="7">Specifically dimethylates two adjacent adenosines (A1518 and A1519) in the loop of a conserved hairpin near the 3'-end of 16S rRNA in the 30S particle. May play a critical role in biogenesis of 30S subunits.</text>
</comment>
<evidence type="ECO:0000256" key="8">
    <source>
        <dbReference type="PROSITE-ProRule" id="PRU01026"/>
    </source>
</evidence>
<dbReference type="EMBL" id="CYYU01000005">
    <property type="protein sequence ID" value="CUN66670.1"/>
    <property type="molecule type" value="Genomic_DNA"/>
</dbReference>
<dbReference type="HAMAP" id="MF_00607">
    <property type="entry name" value="16SrRNA_methyltr_A"/>
    <property type="match status" value="1"/>
</dbReference>
<feature type="binding site" evidence="7 8">
    <location>
        <position position="110"/>
    </location>
    <ligand>
        <name>S-adenosyl-L-methionine</name>
        <dbReference type="ChEBI" id="CHEBI:59789"/>
    </ligand>
</feature>
<comment type="subcellular location">
    <subcellularLocation>
        <location evidence="7">Cytoplasm</location>
    </subcellularLocation>
</comment>
<keyword evidence="3 7" id="KW-0489">Methyltransferase</keyword>
<dbReference type="PROSITE" id="PS01131">
    <property type="entry name" value="RRNA_A_DIMETH"/>
    <property type="match status" value="1"/>
</dbReference>
<name>A0A173YSZ5_9FIRM</name>
<keyword evidence="2 7" id="KW-0698">rRNA processing</keyword>
<dbReference type="Proteomes" id="UP000095546">
    <property type="component" value="Unassembled WGS sequence"/>
</dbReference>
<evidence type="ECO:0000256" key="6">
    <source>
        <dbReference type="ARBA" id="ARBA00022884"/>
    </source>
</evidence>
<dbReference type="FunFam" id="1.10.8.100:FF:000001">
    <property type="entry name" value="Ribosomal RNA small subunit methyltransferase A"/>
    <property type="match status" value="1"/>
</dbReference>
<dbReference type="FunFam" id="3.40.50.150:FF:000023">
    <property type="entry name" value="Ribosomal RNA small subunit methyltransferase A"/>
    <property type="match status" value="1"/>
</dbReference>
<dbReference type="STRING" id="187979.ERS852385_01045"/>
<evidence type="ECO:0000256" key="5">
    <source>
        <dbReference type="ARBA" id="ARBA00022691"/>
    </source>
</evidence>
<dbReference type="CDD" id="cd02440">
    <property type="entry name" value="AdoMet_MTases"/>
    <property type="match status" value="1"/>
</dbReference>
<feature type="domain" description="Ribosomal RNA adenine methylase transferase N-terminal" evidence="9">
    <location>
        <begin position="44"/>
        <end position="215"/>
    </location>
</feature>
<dbReference type="Gene3D" id="1.10.8.100">
    <property type="entry name" value="Ribosomal RNA adenine dimethylase-like, domain 2"/>
    <property type="match status" value="1"/>
</dbReference>
<evidence type="ECO:0000313" key="11">
    <source>
        <dbReference type="Proteomes" id="UP000095546"/>
    </source>
</evidence>
<comment type="catalytic activity">
    <reaction evidence="7">
        <text>adenosine(1518)/adenosine(1519) in 16S rRNA + 4 S-adenosyl-L-methionine = N(6)-dimethyladenosine(1518)/N(6)-dimethyladenosine(1519) in 16S rRNA + 4 S-adenosyl-L-homocysteine + 4 H(+)</text>
        <dbReference type="Rhea" id="RHEA:19609"/>
        <dbReference type="Rhea" id="RHEA-COMP:10232"/>
        <dbReference type="Rhea" id="RHEA-COMP:10233"/>
        <dbReference type="ChEBI" id="CHEBI:15378"/>
        <dbReference type="ChEBI" id="CHEBI:57856"/>
        <dbReference type="ChEBI" id="CHEBI:59789"/>
        <dbReference type="ChEBI" id="CHEBI:74411"/>
        <dbReference type="ChEBI" id="CHEBI:74493"/>
        <dbReference type="EC" id="2.1.1.182"/>
    </reaction>
</comment>
<dbReference type="Gene3D" id="3.40.50.150">
    <property type="entry name" value="Vaccinia Virus protein VP39"/>
    <property type="match status" value="1"/>
</dbReference>